<dbReference type="SUPFAM" id="SSF52096">
    <property type="entry name" value="ClpP/crotonase"/>
    <property type="match status" value="1"/>
</dbReference>
<dbReference type="Proteomes" id="UP000321685">
    <property type="component" value="Unassembled WGS sequence"/>
</dbReference>
<reference evidence="3 4" key="1">
    <citation type="submission" date="2019-07" db="EMBL/GenBank/DDBJ databases">
        <title>Whole genome shotgun sequence of Pseudonocardia sulfidoxydans NBRC 16205.</title>
        <authorList>
            <person name="Hosoyama A."/>
            <person name="Uohara A."/>
            <person name="Ohji S."/>
            <person name="Ichikawa N."/>
        </authorList>
    </citation>
    <scope>NUCLEOTIDE SEQUENCE [LARGE SCALE GENOMIC DNA]</scope>
    <source>
        <strain evidence="3 4">NBRC 16205</strain>
    </source>
</reference>
<proteinExistence type="inferred from homology"/>
<dbReference type="Gene3D" id="3.90.226.10">
    <property type="entry name" value="2-enoyl-CoA Hydratase, Chain A, domain 1"/>
    <property type="match status" value="1"/>
</dbReference>
<sequence length="255" mass="26807">MSDEAHAEVRTEITDRVAVLTLSNPQRRNALNLDLSRKLGDAVRAAAADEGVGAIVVTGEAPAFCAGGDLSELAEADHAVLREVYSGFLAVADCPLPTLAAVNGAAVGAGLNLALACDVRLAGPKARFDTRFAQLGLHPGGGYTWMVQRALGAQGAAAMTLFCDVLDAAEAERVGLVWRRYDSDEALLAGALELAGRAASADRALIASTKATLRLTKDLTHAQATEVEVRAQAVTVNSDDFRKRLEELRSKISSR</sequence>
<dbReference type="NCBIfam" id="NF004525">
    <property type="entry name" value="PRK05870.1"/>
    <property type="match status" value="1"/>
</dbReference>
<keyword evidence="4" id="KW-1185">Reference proteome</keyword>
<evidence type="ECO:0000313" key="4">
    <source>
        <dbReference type="Proteomes" id="UP000321685"/>
    </source>
</evidence>
<evidence type="ECO:0000313" key="3">
    <source>
        <dbReference type="EMBL" id="GEL22094.1"/>
    </source>
</evidence>
<comment type="caution">
    <text evidence="3">The sequence shown here is derived from an EMBL/GenBank/DDBJ whole genome shotgun (WGS) entry which is preliminary data.</text>
</comment>
<dbReference type="PANTHER" id="PTHR43802">
    <property type="entry name" value="ENOYL-COA HYDRATASE"/>
    <property type="match status" value="1"/>
</dbReference>
<accession>A0A511DEE8</accession>
<dbReference type="Pfam" id="PF00378">
    <property type="entry name" value="ECH_1"/>
    <property type="match status" value="1"/>
</dbReference>
<dbReference type="InterPro" id="IPR018376">
    <property type="entry name" value="Enoyl-CoA_hyd/isom_CS"/>
</dbReference>
<dbReference type="GO" id="GO:0003824">
    <property type="term" value="F:catalytic activity"/>
    <property type="evidence" value="ECO:0007669"/>
    <property type="project" value="InterPro"/>
</dbReference>
<evidence type="ECO:0000256" key="1">
    <source>
        <dbReference type="ARBA" id="ARBA00005254"/>
    </source>
</evidence>
<dbReference type="InterPro" id="IPR001753">
    <property type="entry name" value="Enoyl-CoA_hydra/iso"/>
</dbReference>
<dbReference type="InterPro" id="IPR029045">
    <property type="entry name" value="ClpP/crotonase-like_dom_sf"/>
</dbReference>
<evidence type="ECO:0000256" key="2">
    <source>
        <dbReference type="RuleBase" id="RU003707"/>
    </source>
</evidence>
<dbReference type="RefSeq" id="WP_147102922.1">
    <property type="nucleotide sequence ID" value="NZ_BJVJ01000006.1"/>
</dbReference>
<protein>
    <submittedName>
        <fullName evidence="3">Enoyl-CoA hydratase</fullName>
    </submittedName>
</protein>
<dbReference type="CDD" id="cd06558">
    <property type="entry name" value="crotonase-like"/>
    <property type="match status" value="1"/>
</dbReference>
<dbReference type="OrthoDB" id="8452484at2"/>
<dbReference type="AlphaFoldDB" id="A0A511DEE8"/>
<organism evidence="3 4">
    <name type="scientific">Pseudonocardia sulfidoxydans NBRC 16205</name>
    <dbReference type="NCBI Taxonomy" id="1223511"/>
    <lineage>
        <taxon>Bacteria</taxon>
        <taxon>Bacillati</taxon>
        <taxon>Actinomycetota</taxon>
        <taxon>Actinomycetes</taxon>
        <taxon>Pseudonocardiales</taxon>
        <taxon>Pseudonocardiaceae</taxon>
        <taxon>Pseudonocardia</taxon>
    </lineage>
</organism>
<gene>
    <name evidence="3" type="primary">paaG</name>
    <name evidence="3" type="ORF">PSU4_10480</name>
</gene>
<name>A0A511DEE8_9PSEU</name>
<dbReference type="EMBL" id="BJVJ01000006">
    <property type="protein sequence ID" value="GEL22094.1"/>
    <property type="molecule type" value="Genomic_DNA"/>
</dbReference>
<comment type="similarity">
    <text evidence="1 2">Belongs to the enoyl-CoA hydratase/isomerase family.</text>
</comment>
<dbReference type="PROSITE" id="PS00166">
    <property type="entry name" value="ENOYL_COA_HYDRATASE"/>
    <property type="match status" value="1"/>
</dbReference>
<dbReference type="PANTHER" id="PTHR43802:SF1">
    <property type="entry name" value="IP11341P-RELATED"/>
    <property type="match status" value="1"/>
</dbReference>